<keyword evidence="2" id="KW-1185">Reference proteome</keyword>
<dbReference type="PANTHER" id="PTHR47331">
    <property type="entry name" value="PHD-TYPE DOMAIN-CONTAINING PROTEIN"/>
    <property type="match status" value="1"/>
</dbReference>
<dbReference type="SUPFAM" id="SSF53098">
    <property type="entry name" value="Ribonuclease H-like"/>
    <property type="match status" value="1"/>
</dbReference>
<dbReference type="Gene3D" id="3.30.420.10">
    <property type="entry name" value="Ribonuclease H-like superfamily/Ribonuclease H"/>
    <property type="match status" value="1"/>
</dbReference>
<reference evidence="3" key="1">
    <citation type="submission" date="2025-08" db="UniProtKB">
        <authorList>
            <consortium name="RefSeq"/>
        </authorList>
    </citation>
    <scope>IDENTIFICATION</scope>
</reference>
<dbReference type="GO" id="GO:0003676">
    <property type="term" value="F:nucleic acid binding"/>
    <property type="evidence" value="ECO:0007669"/>
    <property type="project" value="InterPro"/>
</dbReference>
<dbReference type="GO" id="GO:0015074">
    <property type="term" value="P:DNA integration"/>
    <property type="evidence" value="ECO:0007669"/>
    <property type="project" value="InterPro"/>
</dbReference>
<dbReference type="InterPro" id="IPR040676">
    <property type="entry name" value="DUF5641"/>
</dbReference>
<dbReference type="PROSITE" id="PS50994">
    <property type="entry name" value="INTEGRASE"/>
    <property type="match status" value="1"/>
</dbReference>
<dbReference type="InterPro" id="IPR001584">
    <property type="entry name" value="Integrase_cat-core"/>
</dbReference>
<protein>
    <submittedName>
        <fullName evidence="3">Uncharacterized protein LOC100905902</fullName>
    </submittedName>
</protein>
<dbReference type="GeneID" id="100905902"/>
<evidence type="ECO:0000313" key="2">
    <source>
        <dbReference type="Proteomes" id="UP000694867"/>
    </source>
</evidence>
<evidence type="ECO:0000313" key="3">
    <source>
        <dbReference type="RefSeq" id="XP_003739980.1"/>
    </source>
</evidence>
<organism evidence="2 3">
    <name type="scientific">Galendromus occidentalis</name>
    <name type="common">western predatory mite</name>
    <dbReference type="NCBI Taxonomy" id="34638"/>
    <lineage>
        <taxon>Eukaryota</taxon>
        <taxon>Metazoa</taxon>
        <taxon>Ecdysozoa</taxon>
        <taxon>Arthropoda</taxon>
        <taxon>Chelicerata</taxon>
        <taxon>Arachnida</taxon>
        <taxon>Acari</taxon>
        <taxon>Parasitiformes</taxon>
        <taxon>Mesostigmata</taxon>
        <taxon>Gamasina</taxon>
        <taxon>Phytoseioidea</taxon>
        <taxon>Phytoseiidae</taxon>
        <taxon>Typhlodrominae</taxon>
        <taxon>Galendromus</taxon>
    </lineage>
</organism>
<sequence>MYVALFVCTATRGVHFEVVQSMSTIQTHLALRRFLSLYPACSKFISDNAKSFIKAATEIKAVFNSCRDERVRSLLAERRIDWDFICPRAPWRGGMYERLVGTFKRALVKTLGSSYISFEEFRTIVAELGSVINDRPITHASTDVDAPTALTPGHLLRGGPPTATLASVEPLNRLGPNGRVDGKELRDAQKMKTSYFRSLSVRWYREYILMLRSANLTSGHEAEPIQINDVCLLKDDNLPRVRWVLVRVLDAHPGRDGLVRTYTVRFENGTTSRRPAQLLIPLEETLEERRSVPLQSAENSENVN</sequence>
<gene>
    <name evidence="3" type="primary">LOC100905902</name>
</gene>
<dbReference type="AlphaFoldDB" id="A0AAJ6QPX9"/>
<dbReference type="Proteomes" id="UP000694867">
    <property type="component" value="Unplaced"/>
</dbReference>
<dbReference type="Pfam" id="PF18701">
    <property type="entry name" value="DUF5641"/>
    <property type="match status" value="1"/>
</dbReference>
<dbReference type="InterPro" id="IPR036397">
    <property type="entry name" value="RNaseH_sf"/>
</dbReference>
<dbReference type="KEGG" id="goe:100905902"/>
<name>A0AAJ6QPX9_9ACAR</name>
<dbReference type="InterPro" id="IPR012337">
    <property type="entry name" value="RNaseH-like_sf"/>
</dbReference>
<accession>A0AAJ6QPX9</accession>
<proteinExistence type="predicted"/>
<dbReference type="RefSeq" id="XP_003739980.1">
    <property type="nucleotide sequence ID" value="XM_003739932.1"/>
</dbReference>
<feature type="domain" description="Integrase catalytic" evidence="1">
    <location>
        <begin position="1"/>
        <end position="160"/>
    </location>
</feature>
<evidence type="ECO:0000259" key="1">
    <source>
        <dbReference type="PROSITE" id="PS50994"/>
    </source>
</evidence>
<dbReference type="PANTHER" id="PTHR47331:SF8">
    <property type="match status" value="1"/>
</dbReference>